<name>A0A5C5XTN9_9BACT</name>
<dbReference type="PANTHER" id="PTHR32347">
    <property type="entry name" value="EFFLUX SYSTEM COMPONENT YKNX-RELATED"/>
    <property type="match status" value="1"/>
</dbReference>
<feature type="coiled-coil region" evidence="3">
    <location>
        <begin position="245"/>
        <end position="288"/>
    </location>
</feature>
<dbReference type="Proteomes" id="UP000318053">
    <property type="component" value="Unassembled WGS sequence"/>
</dbReference>
<dbReference type="SUPFAM" id="SSF111369">
    <property type="entry name" value="HlyD-like secretion proteins"/>
    <property type="match status" value="1"/>
</dbReference>
<accession>A0A5C5XTN9</accession>
<dbReference type="InterPro" id="IPR050465">
    <property type="entry name" value="UPF0194_transport"/>
</dbReference>
<evidence type="ECO:0000256" key="1">
    <source>
        <dbReference type="ARBA" id="ARBA00004196"/>
    </source>
</evidence>
<proteinExistence type="predicted"/>
<dbReference type="PANTHER" id="PTHR32347:SF23">
    <property type="entry name" value="BLL5650 PROTEIN"/>
    <property type="match status" value="1"/>
</dbReference>
<reference evidence="4 5" key="1">
    <citation type="submission" date="2019-02" db="EMBL/GenBank/DDBJ databases">
        <title>Deep-cultivation of Planctomycetes and their phenomic and genomic characterization uncovers novel biology.</title>
        <authorList>
            <person name="Wiegand S."/>
            <person name="Jogler M."/>
            <person name="Boedeker C."/>
            <person name="Pinto D."/>
            <person name="Vollmers J."/>
            <person name="Rivas-Marin E."/>
            <person name="Kohn T."/>
            <person name="Peeters S.H."/>
            <person name="Heuer A."/>
            <person name="Rast P."/>
            <person name="Oberbeckmann S."/>
            <person name="Bunk B."/>
            <person name="Jeske O."/>
            <person name="Meyerdierks A."/>
            <person name="Storesund J.E."/>
            <person name="Kallscheuer N."/>
            <person name="Luecker S."/>
            <person name="Lage O.M."/>
            <person name="Pohl T."/>
            <person name="Merkel B.J."/>
            <person name="Hornburger P."/>
            <person name="Mueller R.-W."/>
            <person name="Bruemmer F."/>
            <person name="Labrenz M."/>
            <person name="Spormann A.M."/>
            <person name="Op Den Camp H."/>
            <person name="Overmann J."/>
            <person name="Amann R."/>
            <person name="Jetten M.S.M."/>
            <person name="Mascher T."/>
            <person name="Medema M.H."/>
            <person name="Devos D.P."/>
            <person name="Kaster A.-K."/>
            <person name="Ovreas L."/>
            <person name="Rohde M."/>
            <person name="Galperin M.Y."/>
            <person name="Jogler C."/>
        </authorList>
    </citation>
    <scope>NUCLEOTIDE SEQUENCE [LARGE SCALE GENOMIC DNA]</scope>
    <source>
        <strain evidence="4 5">CA85</strain>
    </source>
</reference>
<evidence type="ECO:0000313" key="4">
    <source>
        <dbReference type="EMBL" id="TWT66646.1"/>
    </source>
</evidence>
<keyword evidence="5" id="KW-1185">Reference proteome</keyword>
<dbReference type="Gene3D" id="2.40.30.170">
    <property type="match status" value="1"/>
</dbReference>
<evidence type="ECO:0000256" key="2">
    <source>
        <dbReference type="ARBA" id="ARBA00023054"/>
    </source>
</evidence>
<evidence type="ECO:0000313" key="5">
    <source>
        <dbReference type="Proteomes" id="UP000318053"/>
    </source>
</evidence>
<dbReference type="EMBL" id="SJPK01000005">
    <property type="protein sequence ID" value="TWT66646.1"/>
    <property type="molecule type" value="Genomic_DNA"/>
</dbReference>
<sequence>MVAFHRYLSATNTPMTVTPSHITREETRGPIAVLDGIMPFLAGNRLRMICLALSLLIPSANAVAETTAATKSIGGLVVVLVDEASIAATIEGSVSDVVVGEGDAIESGDPIVLLDDRKALLEESLAEHASEIATHQQTETSDVDAAQVAVAEQEQLMAEHRVRSELNRRRAANQLKVHAAEKSEQVAKNEWERAKAARENFADAISESEIESLQLAFQRCQLETREAHFQLEMAAIDVRLDQATAETLQWKIEAAQVELQAARSADDVLKLQAEIQRLKLELAQVASEDHQIQTPIDGTIVSISTHAGDWVRPGQIVARVIDRERLRAEGYVTAEQADLLRRTDDVQIVITQSDGSRSRFPTTRRFVSPEIVAVTGEVRVWIEFQNPDGIVYPGSQAIVEIR</sequence>
<comment type="subcellular location">
    <subcellularLocation>
        <location evidence="1">Cell envelope</location>
    </subcellularLocation>
</comment>
<gene>
    <name evidence="4" type="ORF">CA85_27430</name>
</gene>
<dbReference type="AlphaFoldDB" id="A0A5C5XTN9"/>
<dbReference type="Gene3D" id="1.10.287.470">
    <property type="entry name" value="Helix hairpin bin"/>
    <property type="match status" value="1"/>
</dbReference>
<dbReference type="GO" id="GO:0030313">
    <property type="term" value="C:cell envelope"/>
    <property type="evidence" value="ECO:0007669"/>
    <property type="project" value="UniProtKB-SubCell"/>
</dbReference>
<evidence type="ECO:0000256" key="3">
    <source>
        <dbReference type="SAM" id="Coils"/>
    </source>
</evidence>
<organism evidence="4 5">
    <name type="scientific">Allorhodopirellula solitaria</name>
    <dbReference type="NCBI Taxonomy" id="2527987"/>
    <lineage>
        <taxon>Bacteria</taxon>
        <taxon>Pseudomonadati</taxon>
        <taxon>Planctomycetota</taxon>
        <taxon>Planctomycetia</taxon>
        <taxon>Pirellulales</taxon>
        <taxon>Pirellulaceae</taxon>
        <taxon>Allorhodopirellula</taxon>
    </lineage>
</organism>
<keyword evidence="2 3" id="KW-0175">Coiled coil</keyword>
<dbReference type="Gene3D" id="2.40.50.100">
    <property type="match status" value="1"/>
</dbReference>
<protein>
    <submittedName>
        <fullName evidence="4">HlyD family secretion protein</fullName>
    </submittedName>
</protein>
<comment type="caution">
    <text evidence="4">The sequence shown here is derived from an EMBL/GenBank/DDBJ whole genome shotgun (WGS) entry which is preliminary data.</text>
</comment>